<feature type="domain" description="Tyr recombinase" evidence="3">
    <location>
        <begin position="169"/>
        <end position="348"/>
    </location>
</feature>
<dbReference type="InterPro" id="IPR050090">
    <property type="entry name" value="Tyrosine_recombinase_XerCD"/>
</dbReference>
<dbReference type="STRING" id="1300342.I596_2793"/>
<evidence type="ECO:0000313" key="5">
    <source>
        <dbReference type="Proteomes" id="UP000076830"/>
    </source>
</evidence>
<dbReference type="RefSeq" id="WP_083965562.1">
    <property type="nucleotide sequence ID" value="NZ_CP015249.1"/>
</dbReference>
<dbReference type="PROSITE" id="PS51898">
    <property type="entry name" value="TYR_RECOMBINASE"/>
    <property type="match status" value="1"/>
</dbReference>
<dbReference type="PANTHER" id="PTHR30349">
    <property type="entry name" value="PHAGE INTEGRASE-RELATED"/>
    <property type="match status" value="1"/>
</dbReference>
<dbReference type="OrthoDB" id="9057547at2"/>
<keyword evidence="1" id="KW-0229">DNA integration</keyword>
<sequence>MATITQLPSGRWRVQVRRKQSYASETFLRHEDARKWATATERRIDLGESPLKRAKVDPTTFAHLIDLHVEDMREVGRILRRSKRFTLDALKTKLGKVKLKDLTRERLIQFGKDRAKEGAGPVTLSADIGYLKLVLTHAAAVHGIDVRVEPVDLARVALKRLGLIGKSRQRDRRPTPDEIRRLLEYFEDKRHLMIPMGRIVRFAIASAMRQEEICRIRWSEVNVEQHVVLVRDRKDPREKDGNDQWVPLLNLGGFDALRLIRVQRKYHPRGDLIFPYNSRSVGAAFRRACRELKIQDLHFHDLRHEATSRLFEAGLRIEQVALVTGHRDWKMLKRYTHLRPEHLHRDRPRARASAAPVPPHEAARLLAAALATQWHGDAALAATGPDDDTLSTQDALLCLLQGLAPGIANAPVQ</sequence>
<dbReference type="CDD" id="cd00796">
    <property type="entry name" value="INT_Rci_Hp1_C"/>
    <property type="match status" value="1"/>
</dbReference>
<name>A0A160DW30_9GAMM</name>
<gene>
    <name evidence="4" type="ORF">I596_2793</name>
</gene>
<accession>A0A160DW30</accession>
<dbReference type="GO" id="GO:0015074">
    <property type="term" value="P:DNA integration"/>
    <property type="evidence" value="ECO:0007669"/>
    <property type="project" value="UniProtKB-KW"/>
</dbReference>
<dbReference type="InterPro" id="IPR002104">
    <property type="entry name" value="Integrase_catalytic"/>
</dbReference>
<evidence type="ECO:0000259" key="3">
    <source>
        <dbReference type="PROSITE" id="PS51898"/>
    </source>
</evidence>
<dbReference type="InterPro" id="IPR011010">
    <property type="entry name" value="DNA_brk_join_enz"/>
</dbReference>
<evidence type="ECO:0000256" key="2">
    <source>
        <dbReference type="ARBA" id="ARBA00023172"/>
    </source>
</evidence>
<dbReference type="EMBL" id="CP015249">
    <property type="protein sequence ID" value="ANB18788.1"/>
    <property type="molecule type" value="Genomic_DNA"/>
</dbReference>
<dbReference type="AlphaFoldDB" id="A0A160DW30"/>
<dbReference type="InterPro" id="IPR013762">
    <property type="entry name" value="Integrase-like_cat_sf"/>
</dbReference>
<reference evidence="4 5" key="1">
    <citation type="submission" date="2016-04" db="EMBL/GenBank/DDBJ databases">
        <title>Complete genome sequence of Dokdonella koreensis DS-123T.</title>
        <authorList>
            <person name="Kim J.F."/>
            <person name="Lee H."/>
            <person name="Kwak M.-J."/>
        </authorList>
    </citation>
    <scope>NUCLEOTIDE SEQUENCE [LARGE SCALE GENOMIC DNA]</scope>
    <source>
        <strain evidence="4 5">DS-123</strain>
    </source>
</reference>
<protein>
    <submittedName>
        <fullName evidence="4">Site-specific recombinase, phage integrase family</fullName>
    </submittedName>
</protein>
<evidence type="ECO:0000313" key="4">
    <source>
        <dbReference type="EMBL" id="ANB18788.1"/>
    </source>
</evidence>
<keyword evidence="5" id="KW-1185">Reference proteome</keyword>
<dbReference type="SUPFAM" id="SSF56349">
    <property type="entry name" value="DNA breaking-rejoining enzymes"/>
    <property type="match status" value="1"/>
</dbReference>
<organism evidence="4 5">
    <name type="scientific">Dokdonella koreensis DS-123</name>
    <dbReference type="NCBI Taxonomy" id="1300342"/>
    <lineage>
        <taxon>Bacteria</taxon>
        <taxon>Pseudomonadati</taxon>
        <taxon>Pseudomonadota</taxon>
        <taxon>Gammaproteobacteria</taxon>
        <taxon>Lysobacterales</taxon>
        <taxon>Rhodanobacteraceae</taxon>
        <taxon>Dokdonella</taxon>
    </lineage>
</organism>
<dbReference type="KEGG" id="dko:I596_2793"/>
<dbReference type="GO" id="GO:0006310">
    <property type="term" value="P:DNA recombination"/>
    <property type="evidence" value="ECO:0007669"/>
    <property type="project" value="UniProtKB-KW"/>
</dbReference>
<keyword evidence="2" id="KW-0233">DNA recombination</keyword>
<dbReference type="Pfam" id="PF00589">
    <property type="entry name" value="Phage_integrase"/>
    <property type="match status" value="1"/>
</dbReference>
<evidence type="ECO:0000256" key="1">
    <source>
        <dbReference type="ARBA" id="ARBA00022908"/>
    </source>
</evidence>
<dbReference type="PATRIC" id="fig|1300342.3.peg.2718"/>
<proteinExistence type="predicted"/>
<dbReference type="Gene3D" id="1.10.443.10">
    <property type="entry name" value="Intergrase catalytic core"/>
    <property type="match status" value="1"/>
</dbReference>
<dbReference type="GO" id="GO:0003677">
    <property type="term" value="F:DNA binding"/>
    <property type="evidence" value="ECO:0007669"/>
    <property type="project" value="InterPro"/>
</dbReference>
<dbReference type="PANTHER" id="PTHR30349:SF94">
    <property type="entry name" value="INTEGRASE_RECOMBINASE HI_1414-RELATED"/>
    <property type="match status" value="1"/>
</dbReference>
<dbReference type="Proteomes" id="UP000076830">
    <property type="component" value="Chromosome"/>
</dbReference>